<feature type="coiled-coil region" evidence="1">
    <location>
        <begin position="1572"/>
        <end position="1599"/>
    </location>
</feature>
<evidence type="ECO:0000256" key="2">
    <source>
        <dbReference type="SAM" id="Phobius"/>
    </source>
</evidence>
<name>A0A1J1GKE9_PLARL</name>
<evidence type="ECO:0000256" key="1">
    <source>
        <dbReference type="SAM" id="Coils"/>
    </source>
</evidence>
<feature type="coiled-coil region" evidence="1">
    <location>
        <begin position="1661"/>
        <end position="1738"/>
    </location>
</feature>
<dbReference type="OMA" id="CDVEANL"/>
<evidence type="ECO:0000313" key="4">
    <source>
        <dbReference type="Proteomes" id="UP000220158"/>
    </source>
</evidence>
<dbReference type="KEGG" id="prel:PRELSG_0013400"/>
<proteinExistence type="predicted"/>
<dbReference type="EMBL" id="CVMU01000367">
    <property type="protein sequence ID" value="CRG85178.1"/>
    <property type="molecule type" value="Genomic_DNA"/>
</dbReference>
<accession>A0A1J1GKE9</accession>
<keyword evidence="4" id="KW-1185">Reference proteome</keyword>
<feature type="coiled-coil region" evidence="1">
    <location>
        <begin position="2036"/>
        <end position="2086"/>
    </location>
</feature>
<keyword evidence="1" id="KW-0175">Coiled coil</keyword>
<dbReference type="Proteomes" id="UP000220158">
    <property type="component" value="Unassembled WGS sequence"/>
</dbReference>
<keyword evidence="2" id="KW-0472">Membrane</keyword>
<feature type="coiled-coil region" evidence="1">
    <location>
        <begin position="1263"/>
        <end position="1317"/>
    </location>
</feature>
<feature type="coiled-coil region" evidence="1">
    <location>
        <begin position="978"/>
        <end position="1033"/>
    </location>
</feature>
<dbReference type="GeneID" id="39734057"/>
<dbReference type="OrthoDB" id="385684at2759"/>
<keyword evidence="2" id="KW-0812">Transmembrane</keyword>
<reference evidence="3 4" key="1">
    <citation type="submission" date="2015-04" db="EMBL/GenBank/DDBJ databases">
        <authorList>
            <consortium name="Pathogen Informatics"/>
        </authorList>
    </citation>
    <scope>NUCLEOTIDE SEQUENCE [LARGE SCALE GENOMIC DNA]</scope>
    <source>
        <strain evidence="3 4">SGS1</strain>
    </source>
</reference>
<feature type="coiled-coil region" evidence="1">
    <location>
        <begin position="1799"/>
        <end position="1836"/>
    </location>
</feature>
<dbReference type="VEuPathDB" id="PlasmoDB:PRELSG_0013400"/>
<feature type="coiled-coil region" evidence="1">
    <location>
        <begin position="1199"/>
        <end position="1229"/>
    </location>
</feature>
<dbReference type="RefSeq" id="XP_028531250.1">
    <property type="nucleotide sequence ID" value="XM_028676645.1"/>
</dbReference>
<organism evidence="3 4">
    <name type="scientific">Plasmodium relictum</name>
    <dbReference type="NCBI Taxonomy" id="85471"/>
    <lineage>
        <taxon>Eukaryota</taxon>
        <taxon>Sar</taxon>
        <taxon>Alveolata</taxon>
        <taxon>Apicomplexa</taxon>
        <taxon>Aconoidasida</taxon>
        <taxon>Haemosporida</taxon>
        <taxon>Plasmodiidae</taxon>
        <taxon>Plasmodium</taxon>
        <taxon>Plasmodium (Haemamoeba)</taxon>
    </lineage>
</organism>
<feature type="coiled-coil region" evidence="1">
    <location>
        <begin position="579"/>
        <end position="666"/>
    </location>
</feature>
<sequence length="2591" mass="303499">MPYILKIYAWVYISYEKKVKITSNEFKHNQNNLLFDSSLEEGKEIKNNIIKEYNSTKKKKLKTFNFPSENIYNKKIYNLRIVDAKASYLPKKVSSVNLDSNENTNPSYFVHIKNRSPNSSKTYNTKEEKKKDKVNGITNSFIQTVNTPSIDINALNEYNTLIRTIEEKITIAKDLYVTANSYNDLIFHLSYSNKLNFVKYSSPKIADFVNCENNAINFYEKTKQDIRKRFYNLISLLGDDVKKSLYESELHSFREKVKGDLETTKKYHDRCINKDSTAFNSVNNYIKKEFCGLFGCNGVECDLYGCINTINNRYKKIIEAYLNKLKVNKKADSDFLQEIDDFLNSDNKLLRIKNGNMCEKEVKNSLKLLIEEVSDIKDVYKKNADITYDYLDKLKVCNSHALKKSFPSSSIAKELDYVSILGNGIHHYKIWNDRLRRNFNEYKGEVNNLFKKELEELGEKIKSLVYPESVKLESEKIVSDSRELFSNIKSIIDGDIGNLEYLSHGYSSSEISSIQSELNALYAEVSMHNTSIEEKMNLSNTKHSSIMSRSSDIESMKRELPLDKENNLIDITEEVLSIKKNIENIIESSSDELDILRENYNQLQKLENTISGLNEQINKKKSDLQKLKKQEDENKKNSIEEIKQYLEQMNNKNNDLQSIIHLKKNENEDLKIIETLINETSFNDEECIREKQEINERINSALRSLFDDGKLEKLFEEISQFIDEKKSLNYEDYSLNRINELLDEATEKCTKIIKSVDSASLTVENDVKPTNNKITELKNRILTRLIEDLHKKIEISSNNFNRIWNLASTNIYNYEKNKDIFKSYEDNIMTRKDEFLKNFFDKDNDVQQGTNTFQKTLDLEKTICGNKKEIKKQISDEENAVSAIREQLEQYNKIKLYFTMYPDTSIVNNIEALKERIDQENMHSKLREHQTRFDDATSSIDSSINLINFSNTVIESSKILNNIINESNKNNLLVDDLKRSANALRDKLSREIAIINEENLIEENIKTKFLNKLEEMKRDIEDKIYQINDFEGKSKGILQQSKTIKENVRNALTEEYIKTLTGNISSQKDHLTDITGKISVIKLEVASLNVETNNTINIQINEISNIIHNLIMKLDQQINDEIQKNLDILEKSKKNAENYNSENDIEKVMNKNNKEILKTTSQLIRNLIDIIETHKNKLISIGNESKEQVEASNYQKQNNDNLEEKKSNTKQIYEKMKNIMEKLNTAKDELKPSLTDINIKILEYKKIMIHDAIYQISDEKKKAEEEIQTISLYKKKIEQLKENTANITENELENFNYEEYVENSQDSQKKIIALEQEAIAIYEQISNIEIEDNIDNIKINIEYKLKDIKKKKSDIDHALKEIKNMEKMLMSTRFSSIMEDIKKNAQQAKAEKENTKEKFIETENINKATLSDIKKAEELRDLLINNLDEKSIDRDIEEIKIIKNRVTTNKENMNKLLTKAEEHKEASKMFHNNIRRGKNKIEYLKNHDQYEEKKITEDVIEEIDKYVNESEGCLNDAEKHLLGTSKNCELSSQYEQNMDNLLYKSLILAEKIKIEMKKNDATNIFLGMRDDYDNIQKLLEKLKKKLNILKEDVNIVEEYEVNEKSTDAYSRIQIIRTNSDNVLLDIDEIKQRTLEILNKSENEVDSISTYLEGNEYSLNNLEIEQNHLKNVSEILKKIENKKNILNNESSKLIDLETKISSMEDEMEISKKSYEEGILERIKKIADQNKEDMESLKKLINLNIDASIIFFMESPSKKNDITQIFENERIKMNTISESFDKSYKAIENFALYALESSTTYNGMKEKKEKAKIEKDKLKGQKEKMEKLVDSVNNIKKSKVLRFIFDMKEELNRVHERSEEEHSQVREYLESIKQNVKNITNLDDVTSSLNELNNAKIKDGEIKKSKIIHCSYKDKAYDIYNEINKGAKFIDINIEIEKKLENYEKISDTKQIVLKIQKNSNDIDTKAEESENIIIKANSIYEQIRLRDELKKRIKCMINKTDDYLEKIERTIEKCKKINKINIDDEHYDEILKKGEEYENLKKLSNSYLNELSKMDRELKINIIKTELDDNKNSLNNLEETIEKSKEDQSPLIILEKAKQNINTITDEINDRYNSVINVDTSLNELLELGKSYKLFLKSLLITTINAKISKEMLIIQKKKKDSTSCVEYIKNSCNFITNDIDDLNKSYNTNAISSYESINVEDAYNFSEEFKRKEKEAMESISVIQNLSLEVDDNKNINEIDELLRELKRLYKKFKEEKIYINDIYRNISNTKLKEMEKIAEKFIDIAKIHENIVESQKHKFLSNKNILKEIEDFIKKKEQEILTESKNSDFFQKTNNIYEEITYESKKISEIEHVNNNENSKMIMYAEKISYLIERTKSLLRDIDLYQNENDYDLSKEVNEKILEEINEKKRIIKKKTSESKEIFENIKNNIQINKELFHEISYSLLFIQGIIKNLNEIKINYQKKSTKKDEKNDTENHLNEIIKKESTNISINNNINRNILYDKSNQKSNEKDNKSKKNNFGSEAVKIAGGIFGGLLICSCIFIFITYNNGESEKDNEENKIFKEYENNNLHDICKADEVMEVSFFEEENF</sequence>
<protein>
    <submittedName>
        <fullName evidence="3">Reticulocyte binding protein, putative</fullName>
    </submittedName>
</protein>
<evidence type="ECO:0000313" key="3">
    <source>
        <dbReference type="EMBL" id="CRG85178.1"/>
    </source>
</evidence>
<keyword evidence="2" id="KW-1133">Transmembrane helix</keyword>
<feature type="coiled-coil region" evidence="1">
    <location>
        <begin position="1348"/>
        <end position="1433"/>
    </location>
</feature>
<feature type="transmembrane region" description="Helical" evidence="2">
    <location>
        <begin position="2528"/>
        <end position="2548"/>
    </location>
</feature>
<gene>
    <name evidence="3" type="ORF">PRELSG_0013400</name>
</gene>
<feature type="coiled-coil region" evidence="1">
    <location>
        <begin position="867"/>
        <end position="894"/>
    </location>
</feature>